<evidence type="ECO:0000313" key="2">
    <source>
        <dbReference type="Proteomes" id="UP001162992"/>
    </source>
</evidence>
<name>A0ACC2D5A5_DIPCM</name>
<dbReference type="EMBL" id="CM055098">
    <property type="protein sequence ID" value="KAJ7549461.1"/>
    <property type="molecule type" value="Genomic_DNA"/>
</dbReference>
<gene>
    <name evidence="1" type="ORF">O6H91_07G054000</name>
</gene>
<organism evidence="1 2">
    <name type="scientific">Diphasiastrum complanatum</name>
    <name type="common">Issler's clubmoss</name>
    <name type="synonym">Lycopodium complanatum</name>
    <dbReference type="NCBI Taxonomy" id="34168"/>
    <lineage>
        <taxon>Eukaryota</taxon>
        <taxon>Viridiplantae</taxon>
        <taxon>Streptophyta</taxon>
        <taxon>Embryophyta</taxon>
        <taxon>Tracheophyta</taxon>
        <taxon>Lycopodiopsida</taxon>
        <taxon>Lycopodiales</taxon>
        <taxon>Lycopodiaceae</taxon>
        <taxon>Lycopodioideae</taxon>
        <taxon>Diphasiastrum</taxon>
    </lineage>
</organism>
<keyword evidence="2" id="KW-1185">Reference proteome</keyword>
<dbReference type="Proteomes" id="UP001162992">
    <property type="component" value="Chromosome 7"/>
</dbReference>
<accession>A0ACC2D5A5</accession>
<sequence length="340" mass="38088">MGSNQILVAEKSRSKHNELKPCTVLIPPHIIAEAISSLRGLDLRWSGPITPTEMRYVEQYVKARYPEYFEGHAGLKDNALSSNLPSLKEDQEFMDDGGSSKSSQAEDAKKRVLNGGSNKDLSVCFGNSQCGLKVIQLEPSRLSDILTRKSTFSDSLISIPEIHSRNRVLKHCRVTEEDYVVLFTTGTRQAMMLVGESYPFFKYNFYMTVLTEETDPIREFASFKEAKVVSAPGSWLDLRIAGSQLSQHFRKKGKHSPKGLFAYPANIGHTRNSLHWVSEGQRNCWHVLLDASSLLLCEDELNLHLHKPDYVICTLAKVMGHPNSITCLLVRRSSFGSSPA</sequence>
<proteinExistence type="predicted"/>
<protein>
    <submittedName>
        <fullName evidence="1">Uncharacterized protein</fullName>
    </submittedName>
</protein>
<reference evidence="2" key="1">
    <citation type="journal article" date="2024" name="Proc. Natl. Acad. Sci. U.S.A.">
        <title>Extraordinary preservation of gene collinearity over three hundred million years revealed in homosporous lycophytes.</title>
        <authorList>
            <person name="Li C."/>
            <person name="Wickell D."/>
            <person name="Kuo L.Y."/>
            <person name="Chen X."/>
            <person name="Nie B."/>
            <person name="Liao X."/>
            <person name="Peng D."/>
            <person name="Ji J."/>
            <person name="Jenkins J."/>
            <person name="Williams M."/>
            <person name="Shu S."/>
            <person name="Plott C."/>
            <person name="Barry K."/>
            <person name="Rajasekar S."/>
            <person name="Grimwood J."/>
            <person name="Han X."/>
            <person name="Sun S."/>
            <person name="Hou Z."/>
            <person name="He W."/>
            <person name="Dai G."/>
            <person name="Sun C."/>
            <person name="Schmutz J."/>
            <person name="Leebens-Mack J.H."/>
            <person name="Li F.W."/>
            <person name="Wang L."/>
        </authorList>
    </citation>
    <scope>NUCLEOTIDE SEQUENCE [LARGE SCALE GENOMIC DNA]</scope>
    <source>
        <strain evidence="2">cv. PW_Plant_1</strain>
    </source>
</reference>
<comment type="caution">
    <text evidence="1">The sequence shown here is derived from an EMBL/GenBank/DDBJ whole genome shotgun (WGS) entry which is preliminary data.</text>
</comment>
<evidence type="ECO:0000313" key="1">
    <source>
        <dbReference type="EMBL" id="KAJ7549461.1"/>
    </source>
</evidence>